<dbReference type="PANTHER" id="PTHR18866:SF33">
    <property type="entry name" value="METHYLCROTONOYL-COA CARBOXYLASE SUBUNIT ALPHA, MITOCHONDRIAL-RELATED"/>
    <property type="match status" value="1"/>
</dbReference>
<dbReference type="PROSITE" id="PS50968">
    <property type="entry name" value="BIOTINYL_LIPOYL"/>
    <property type="match status" value="1"/>
</dbReference>
<dbReference type="Pfam" id="PF00364">
    <property type="entry name" value="Biotin_lipoyl"/>
    <property type="match status" value="1"/>
</dbReference>
<accession>A0AAN6JAB9</accession>
<keyword evidence="3 6" id="KW-0547">Nucleotide-binding</keyword>
<comment type="cofactor">
    <cofactor evidence="1">
        <name>biotin</name>
        <dbReference type="ChEBI" id="CHEBI:57586"/>
    </cofactor>
</comment>
<dbReference type="InterPro" id="IPR000089">
    <property type="entry name" value="Biotin_lipoyl"/>
</dbReference>
<dbReference type="GO" id="GO:0046872">
    <property type="term" value="F:metal ion binding"/>
    <property type="evidence" value="ECO:0007669"/>
    <property type="project" value="InterPro"/>
</dbReference>
<evidence type="ECO:0000313" key="14">
    <source>
        <dbReference type="Proteomes" id="UP001175353"/>
    </source>
</evidence>
<dbReference type="FunFam" id="3.30.470.20:FF:000028">
    <property type="entry name" value="Methylcrotonoyl-CoA carboxylase subunit alpha, mitochondrial"/>
    <property type="match status" value="1"/>
</dbReference>
<keyword evidence="2" id="KW-0436">Ligase</keyword>
<dbReference type="EMBL" id="JAUJLE010000035">
    <property type="protein sequence ID" value="KAK1000954.1"/>
    <property type="molecule type" value="Genomic_DNA"/>
</dbReference>
<dbReference type="PROSITE" id="PS50979">
    <property type="entry name" value="BC"/>
    <property type="match status" value="1"/>
</dbReference>
<dbReference type="Pfam" id="PF02786">
    <property type="entry name" value="CPSase_L_D2"/>
    <property type="match status" value="1"/>
</dbReference>
<dbReference type="FunFam" id="3.30.1490.20:FF:000003">
    <property type="entry name" value="acetyl-CoA carboxylase isoform X1"/>
    <property type="match status" value="1"/>
</dbReference>
<dbReference type="InterPro" id="IPR005482">
    <property type="entry name" value="Biotin_COase_C"/>
</dbReference>
<feature type="compositionally biased region" description="Polar residues" evidence="7">
    <location>
        <begin position="16"/>
        <end position="28"/>
    </location>
</feature>
<dbReference type="GO" id="GO:0004485">
    <property type="term" value="F:methylcrotonoyl-CoA carboxylase activity"/>
    <property type="evidence" value="ECO:0007669"/>
    <property type="project" value="TreeGrafter"/>
</dbReference>
<evidence type="ECO:0000256" key="3">
    <source>
        <dbReference type="ARBA" id="ARBA00022741"/>
    </source>
</evidence>
<evidence type="ECO:0000313" key="12">
    <source>
        <dbReference type="EMBL" id="KAK1000954.1"/>
    </source>
</evidence>
<sequence>MRSLARPTRPLRPAIPTSTLTRTPRWNSTTTTTPTTPTPTPTPTHTPLHSILIANRGEIALRVARTASAQGIRTTTLYTDPDSRSQHALSSPLALNLGSTDQYLNGARIISLAQEHNCEAIHPGYGFLSENAGFAKSCEEAGVKFIGPPWRAIEAMGDKARSKEIMSKAGVPCIPGYHGGNQDPAYLAQQAEEIGYPVLLKAVKGGGGKGMRIVHHPSEFTQQLASAKSEARSSFADDIMLVEKYILTPRHIEVQVFADAHGNCLALGERDCSIQRRHQKILEESPAPNLDEAIRQDLWEKARQAALAVGYKGAGTVEFIFDNETGDFFFMEMNTRLQVEHPVTEMVTGLDLVAWQFLVAEGRPLPLTQSEVTARIAVRGHAIEARIYAEDPSRDFAPSTGTLVHLRTPPVSESVRIDAGFVQGDEVSPFYDPMIAKLMVSAPSRKQALGKMGAALEGYEVVGPVTNIEFLKRVCASPAFGRGEVETGYIAKYKEELFGRKELEEGVWVQGAIGLWEAELSGRPGGGSGVSRLGFGGEGTIPQAREFRLAEVISDPLEPAPTPKVIRLSKTGPQTYNVSVGDHGETYTVTTSYNPTTHSLRTFFPSTRLDSTLILTHPTAASSPPTTSLHLFTHGSHTTLTLLPPPWVSKTLSTTQDSSNAVVAPMPCKILRVECRVGDVVAKGQVLVVVESMKMEMSVRSPREGGRVKRVVRGVGEVCGVGGVLVEFEEVEGEMGGGGT</sequence>
<dbReference type="GO" id="GO:0005739">
    <property type="term" value="C:mitochondrion"/>
    <property type="evidence" value="ECO:0007669"/>
    <property type="project" value="TreeGrafter"/>
</dbReference>
<organism evidence="11 13">
    <name type="scientific">Friedmanniomyces endolithicus</name>
    <dbReference type="NCBI Taxonomy" id="329885"/>
    <lineage>
        <taxon>Eukaryota</taxon>
        <taxon>Fungi</taxon>
        <taxon>Dikarya</taxon>
        <taxon>Ascomycota</taxon>
        <taxon>Pezizomycotina</taxon>
        <taxon>Dothideomycetes</taxon>
        <taxon>Dothideomycetidae</taxon>
        <taxon>Mycosphaerellales</taxon>
        <taxon>Teratosphaeriaceae</taxon>
        <taxon>Friedmanniomyces</taxon>
    </lineage>
</organism>
<name>A0AAN6JAB9_9PEZI</name>
<feature type="region of interest" description="Disordered" evidence="7">
    <location>
        <begin position="1"/>
        <end position="48"/>
    </location>
</feature>
<evidence type="ECO:0008006" key="15">
    <source>
        <dbReference type="Google" id="ProtNLM"/>
    </source>
</evidence>
<dbReference type="SUPFAM" id="SSF51246">
    <property type="entry name" value="Rudiment single hybrid motif"/>
    <property type="match status" value="1"/>
</dbReference>
<comment type="caution">
    <text evidence="11">The sequence shown here is derived from an EMBL/GenBank/DDBJ whole genome shotgun (WGS) entry which is preliminary data.</text>
</comment>
<evidence type="ECO:0000313" key="11">
    <source>
        <dbReference type="EMBL" id="KAK0322452.1"/>
    </source>
</evidence>
<dbReference type="GO" id="GO:0005524">
    <property type="term" value="F:ATP binding"/>
    <property type="evidence" value="ECO:0007669"/>
    <property type="project" value="UniProtKB-UniRule"/>
</dbReference>
<dbReference type="InterPro" id="IPR011054">
    <property type="entry name" value="Rudment_hybrid_motif"/>
</dbReference>
<dbReference type="InterPro" id="IPR011053">
    <property type="entry name" value="Single_hybrid_motif"/>
</dbReference>
<evidence type="ECO:0000256" key="5">
    <source>
        <dbReference type="ARBA" id="ARBA00023267"/>
    </source>
</evidence>
<dbReference type="InterPro" id="IPR005481">
    <property type="entry name" value="BC-like_N"/>
</dbReference>
<proteinExistence type="predicted"/>
<evidence type="ECO:0000256" key="2">
    <source>
        <dbReference type="ARBA" id="ARBA00022598"/>
    </source>
</evidence>
<keyword evidence="14" id="KW-1185">Reference proteome</keyword>
<dbReference type="PROSITE" id="PS00867">
    <property type="entry name" value="CPSASE_2"/>
    <property type="match status" value="1"/>
</dbReference>
<evidence type="ECO:0000256" key="7">
    <source>
        <dbReference type="SAM" id="MobiDB-lite"/>
    </source>
</evidence>
<dbReference type="SUPFAM" id="SSF56059">
    <property type="entry name" value="Glutathione synthetase ATP-binding domain-like"/>
    <property type="match status" value="1"/>
</dbReference>
<dbReference type="Gene3D" id="2.40.50.100">
    <property type="match status" value="1"/>
</dbReference>
<dbReference type="SUPFAM" id="SSF52440">
    <property type="entry name" value="PreATP-grasp domain"/>
    <property type="match status" value="1"/>
</dbReference>
<dbReference type="InterPro" id="IPR016185">
    <property type="entry name" value="PreATP-grasp_dom_sf"/>
</dbReference>
<evidence type="ECO:0000259" key="9">
    <source>
        <dbReference type="PROSITE" id="PS50975"/>
    </source>
</evidence>
<dbReference type="EMBL" id="JASUXU010000016">
    <property type="protein sequence ID" value="KAK0322452.1"/>
    <property type="molecule type" value="Genomic_DNA"/>
</dbReference>
<evidence type="ECO:0000256" key="4">
    <source>
        <dbReference type="ARBA" id="ARBA00022840"/>
    </source>
</evidence>
<dbReference type="AlphaFoldDB" id="A0AAN6JAB9"/>
<reference evidence="12" key="2">
    <citation type="submission" date="2023-06" db="EMBL/GenBank/DDBJ databases">
        <title>Black Yeasts Isolated from many extreme environments.</title>
        <authorList>
            <person name="Coleine C."/>
            <person name="Stajich J.E."/>
            <person name="Selbmann L."/>
        </authorList>
    </citation>
    <scope>NUCLEOTIDE SEQUENCE</scope>
    <source>
        <strain evidence="12">CCFEE 5200</strain>
    </source>
</reference>
<feature type="domain" description="Lipoyl-binding" evidence="8">
    <location>
        <begin position="653"/>
        <end position="729"/>
    </location>
</feature>
<dbReference type="Pfam" id="PF00289">
    <property type="entry name" value="Biotin_carb_N"/>
    <property type="match status" value="1"/>
</dbReference>
<dbReference type="InterPro" id="IPR050856">
    <property type="entry name" value="Biotin_carboxylase_complex"/>
</dbReference>
<evidence type="ECO:0000313" key="13">
    <source>
        <dbReference type="Proteomes" id="UP001168146"/>
    </source>
</evidence>
<dbReference type="SUPFAM" id="SSF51230">
    <property type="entry name" value="Single hybrid motif"/>
    <property type="match status" value="1"/>
</dbReference>
<dbReference type="Proteomes" id="UP001175353">
    <property type="component" value="Unassembled WGS sequence"/>
</dbReference>
<reference evidence="11" key="1">
    <citation type="submission" date="2021-12" db="EMBL/GenBank/DDBJ databases">
        <title>Black yeast isolated from Biological Soil Crust.</title>
        <authorList>
            <person name="Kurbessoian T."/>
        </authorList>
    </citation>
    <scope>NUCLEOTIDE SEQUENCE</scope>
    <source>
        <strain evidence="11">CCFEE 5208</strain>
    </source>
</reference>
<dbReference type="CDD" id="cd06850">
    <property type="entry name" value="biotinyl_domain"/>
    <property type="match status" value="1"/>
</dbReference>
<evidence type="ECO:0000256" key="6">
    <source>
        <dbReference type="PROSITE-ProRule" id="PRU00409"/>
    </source>
</evidence>
<dbReference type="Pfam" id="PF02785">
    <property type="entry name" value="Biotin_carb_C"/>
    <property type="match status" value="1"/>
</dbReference>
<dbReference type="InterPro" id="IPR011764">
    <property type="entry name" value="Biotin_carboxylation_dom"/>
</dbReference>
<keyword evidence="4 6" id="KW-0067">ATP-binding</keyword>
<dbReference type="PROSITE" id="PS50975">
    <property type="entry name" value="ATP_GRASP"/>
    <property type="match status" value="1"/>
</dbReference>
<feature type="domain" description="ATP-grasp" evidence="9">
    <location>
        <begin position="163"/>
        <end position="361"/>
    </location>
</feature>
<protein>
    <recommendedName>
        <fullName evidence="15">Methylcrotonoyl-CoA carboxylase subunit alpha, mitochondrial</fullName>
    </recommendedName>
</protein>
<dbReference type="Proteomes" id="UP001168146">
    <property type="component" value="Unassembled WGS sequence"/>
</dbReference>
<dbReference type="SMART" id="SM00878">
    <property type="entry name" value="Biotin_carb_C"/>
    <property type="match status" value="1"/>
</dbReference>
<evidence type="ECO:0000259" key="8">
    <source>
        <dbReference type="PROSITE" id="PS50968"/>
    </source>
</evidence>
<gene>
    <name evidence="11" type="ORF">LTR82_006411</name>
    <name evidence="12" type="ORF">LTR91_005525</name>
</gene>
<evidence type="ECO:0000256" key="1">
    <source>
        <dbReference type="ARBA" id="ARBA00001953"/>
    </source>
</evidence>
<feature type="domain" description="Biotin carboxylation" evidence="10">
    <location>
        <begin position="47"/>
        <end position="495"/>
    </location>
</feature>
<dbReference type="InterPro" id="IPR005479">
    <property type="entry name" value="CPAse_ATP-bd"/>
</dbReference>
<keyword evidence="5" id="KW-0092">Biotin</keyword>
<dbReference type="PANTHER" id="PTHR18866">
    <property type="entry name" value="CARBOXYLASE:PYRUVATE/ACETYL-COA/PROPIONYL-COA CARBOXYLASE"/>
    <property type="match status" value="1"/>
</dbReference>
<dbReference type="InterPro" id="IPR011761">
    <property type="entry name" value="ATP-grasp"/>
</dbReference>
<evidence type="ECO:0000259" key="10">
    <source>
        <dbReference type="PROSITE" id="PS50979"/>
    </source>
</evidence>
<dbReference type="Gene3D" id="3.30.470.20">
    <property type="entry name" value="ATP-grasp fold, B domain"/>
    <property type="match status" value="1"/>
</dbReference>